<dbReference type="GO" id="GO:0071555">
    <property type="term" value="P:cell wall organization"/>
    <property type="evidence" value="ECO:0007669"/>
    <property type="project" value="UniProtKB-KW"/>
</dbReference>
<evidence type="ECO:0000256" key="1">
    <source>
        <dbReference type="ARBA" id="ARBA00023316"/>
    </source>
</evidence>
<dbReference type="PROSITE" id="PS50842">
    <property type="entry name" value="EXPANSIN_EG45"/>
    <property type="match status" value="1"/>
</dbReference>
<comment type="caution">
    <text evidence="3">The sequence shown here is derived from an EMBL/GenBank/DDBJ whole genome shotgun (WGS) entry which is preliminary data.</text>
</comment>
<evidence type="ECO:0000313" key="4">
    <source>
        <dbReference type="Proteomes" id="UP001604277"/>
    </source>
</evidence>
<dbReference type="SMART" id="SM00837">
    <property type="entry name" value="DPBB_1"/>
    <property type="match status" value="1"/>
</dbReference>
<evidence type="ECO:0000259" key="2">
    <source>
        <dbReference type="PROSITE" id="PS50842"/>
    </source>
</evidence>
<dbReference type="InterPro" id="IPR036908">
    <property type="entry name" value="RlpA-like_sf"/>
</dbReference>
<name>A0ABD1UCP3_9LAMI</name>
<accession>A0ABD1UCP3</accession>
<dbReference type="InterPro" id="IPR002963">
    <property type="entry name" value="Expansin"/>
</dbReference>
<dbReference type="PANTHER" id="PTHR31867">
    <property type="entry name" value="EXPANSIN-A15"/>
    <property type="match status" value="1"/>
</dbReference>
<dbReference type="Gene3D" id="2.40.40.10">
    <property type="entry name" value="RlpA-like domain"/>
    <property type="match status" value="1"/>
</dbReference>
<keyword evidence="1" id="KW-0961">Cell wall biogenesis/degradation</keyword>
<dbReference type="EMBL" id="JBFOLJ010000007">
    <property type="protein sequence ID" value="KAL2522789.1"/>
    <property type="molecule type" value="Genomic_DNA"/>
</dbReference>
<reference evidence="4" key="1">
    <citation type="submission" date="2024-07" db="EMBL/GenBank/DDBJ databases">
        <title>Two chromosome-level genome assemblies of Korean endemic species Abeliophyllum distichum and Forsythia ovata (Oleaceae).</title>
        <authorList>
            <person name="Jang H."/>
        </authorList>
    </citation>
    <scope>NUCLEOTIDE SEQUENCE [LARGE SCALE GENOMIC DNA]</scope>
</reference>
<organism evidence="3 4">
    <name type="scientific">Forsythia ovata</name>
    <dbReference type="NCBI Taxonomy" id="205694"/>
    <lineage>
        <taxon>Eukaryota</taxon>
        <taxon>Viridiplantae</taxon>
        <taxon>Streptophyta</taxon>
        <taxon>Embryophyta</taxon>
        <taxon>Tracheophyta</taxon>
        <taxon>Spermatophyta</taxon>
        <taxon>Magnoliopsida</taxon>
        <taxon>eudicotyledons</taxon>
        <taxon>Gunneridae</taxon>
        <taxon>Pentapetalae</taxon>
        <taxon>asterids</taxon>
        <taxon>lamiids</taxon>
        <taxon>Lamiales</taxon>
        <taxon>Oleaceae</taxon>
        <taxon>Forsythieae</taxon>
        <taxon>Forsythia</taxon>
    </lineage>
</organism>
<dbReference type="AlphaFoldDB" id="A0ABD1UCP3"/>
<dbReference type="SUPFAM" id="SSF50685">
    <property type="entry name" value="Barwin-like endoglucanases"/>
    <property type="match status" value="1"/>
</dbReference>
<keyword evidence="4" id="KW-1185">Reference proteome</keyword>
<sequence>MALFNDGFSCGSYFQIKCDATEDPKWCNLDSPSIYATATNFYSPNHALPSDDGRVRGWWRVARAIRFVKDWGRKIATGNMKKRSSKKARTKSMKNKYSVPVLEQTKSIEFHCEVSN</sequence>
<gene>
    <name evidence="3" type="ORF">Fot_26712</name>
</gene>
<dbReference type="InterPro" id="IPR007112">
    <property type="entry name" value="Expansin/allergen_DPBB_dom"/>
</dbReference>
<proteinExistence type="predicted"/>
<dbReference type="Proteomes" id="UP001604277">
    <property type="component" value="Unassembled WGS sequence"/>
</dbReference>
<evidence type="ECO:0000313" key="3">
    <source>
        <dbReference type="EMBL" id="KAL2522789.1"/>
    </source>
</evidence>
<feature type="domain" description="Expansin-like EG45" evidence="2">
    <location>
        <begin position="1"/>
        <end position="46"/>
    </location>
</feature>
<protein>
    <submittedName>
        <fullName evidence="3">Expansin</fullName>
    </submittedName>
</protein>